<organism evidence="2 3">
    <name type="scientific">Marinicrinis sediminis</name>
    <dbReference type="NCBI Taxonomy" id="1652465"/>
    <lineage>
        <taxon>Bacteria</taxon>
        <taxon>Bacillati</taxon>
        <taxon>Bacillota</taxon>
        <taxon>Bacilli</taxon>
        <taxon>Bacillales</taxon>
        <taxon>Paenibacillaceae</taxon>
    </lineage>
</organism>
<dbReference type="PANTHER" id="PTHR39639:SF1">
    <property type="entry name" value="DUF262 DOMAIN-CONTAINING PROTEIN"/>
    <property type="match status" value="1"/>
</dbReference>
<dbReference type="PANTHER" id="PTHR39639">
    <property type="entry name" value="CHROMOSOME 16, WHOLE GENOME SHOTGUN SEQUENCE"/>
    <property type="match status" value="1"/>
</dbReference>
<reference evidence="3" key="1">
    <citation type="journal article" date="2019" name="Int. J. Syst. Evol. Microbiol.">
        <title>The Global Catalogue of Microorganisms (GCM) 10K type strain sequencing project: providing services to taxonomists for standard genome sequencing and annotation.</title>
        <authorList>
            <consortium name="The Broad Institute Genomics Platform"/>
            <consortium name="The Broad Institute Genome Sequencing Center for Infectious Disease"/>
            <person name="Wu L."/>
            <person name="Ma J."/>
        </authorList>
    </citation>
    <scope>NUCLEOTIDE SEQUENCE [LARGE SCALE GENOMIC DNA]</scope>
    <source>
        <strain evidence="3">KCTC 33676</strain>
    </source>
</reference>
<evidence type="ECO:0000313" key="2">
    <source>
        <dbReference type="EMBL" id="MFD2672168.1"/>
    </source>
</evidence>
<dbReference type="RefSeq" id="WP_379929690.1">
    <property type="nucleotide sequence ID" value="NZ_JBHUMM010000025.1"/>
</dbReference>
<evidence type="ECO:0000259" key="1">
    <source>
        <dbReference type="Pfam" id="PF03235"/>
    </source>
</evidence>
<name>A0ABW5RAX1_9BACL</name>
<protein>
    <submittedName>
        <fullName evidence="2">DUF262 domain-containing protein</fullName>
    </submittedName>
</protein>
<dbReference type="EMBL" id="JBHUMM010000025">
    <property type="protein sequence ID" value="MFD2672168.1"/>
    <property type="molecule type" value="Genomic_DNA"/>
</dbReference>
<evidence type="ECO:0000313" key="3">
    <source>
        <dbReference type="Proteomes" id="UP001597497"/>
    </source>
</evidence>
<comment type="caution">
    <text evidence="2">The sequence shown here is derived from an EMBL/GenBank/DDBJ whole genome shotgun (WGS) entry which is preliminary data.</text>
</comment>
<gene>
    <name evidence="2" type="ORF">ACFSUC_11205</name>
</gene>
<keyword evidence="3" id="KW-1185">Reference proteome</keyword>
<dbReference type="Pfam" id="PF03235">
    <property type="entry name" value="GmrSD_N"/>
    <property type="match status" value="1"/>
</dbReference>
<dbReference type="InterPro" id="IPR004919">
    <property type="entry name" value="GmrSD_N"/>
</dbReference>
<proteinExistence type="predicted"/>
<sequence length="420" mass="49243">MSNKFRDSIKNIQANRPLISVQDIVTFIDKGEKYLKLSVEDMNEEKVMEVLQGIVLSPDYQRTYRSSTKEESSIIESLLVGIPIPEVFLVISGQNDAQIRHVMDGQHRLNAIYRYINNKFPLKNLDILGNDPFYENRTFSELEKKDKIKILASHLSVLEFESFEDPEIEIELFKRYNRNTKPLEIQEIEMATYFSETSKYISRFINILIEANEKDELNFNKESNELKLLRIYNITKSRNDKQKNHQELCIIFSVIESGLQEDVRDGVTASQKFLERKSVKYKNNENENLEYLQQEFIKFNNFLLKISEKIEYPFSTSMISEDKQRQSKFLMGVSIILAAIFHYFDIDIEKESLVEEIKEVISHSPIADIEYKASTTNMKNTMNYLFINNKIHNLPLSSLSLKEEKVEEINSFIQRNSTLI</sequence>
<dbReference type="Proteomes" id="UP001597497">
    <property type="component" value="Unassembled WGS sequence"/>
</dbReference>
<feature type="domain" description="GmrSD restriction endonucleases N-terminal" evidence="1">
    <location>
        <begin position="55"/>
        <end position="258"/>
    </location>
</feature>
<accession>A0ABW5RAX1</accession>